<evidence type="ECO:0000259" key="1">
    <source>
        <dbReference type="PROSITE" id="PS50010"/>
    </source>
</evidence>
<dbReference type="EMBL" id="JADGJH010001315">
    <property type="protein sequence ID" value="KAJ3115104.1"/>
    <property type="molecule type" value="Genomic_DNA"/>
</dbReference>
<dbReference type="PANTHER" id="PTHR12673:SF159">
    <property type="entry name" value="LD03170P"/>
    <property type="match status" value="1"/>
</dbReference>
<accession>A0AAD5SX37</accession>
<dbReference type="PROSITE" id="PS50010">
    <property type="entry name" value="DH_2"/>
    <property type="match status" value="1"/>
</dbReference>
<evidence type="ECO:0000313" key="3">
    <source>
        <dbReference type="Proteomes" id="UP001211907"/>
    </source>
</evidence>
<protein>
    <submittedName>
        <fullName evidence="2">Protein T2</fullName>
    </submittedName>
</protein>
<dbReference type="GO" id="GO:0005085">
    <property type="term" value="F:guanyl-nucleotide exchange factor activity"/>
    <property type="evidence" value="ECO:0007669"/>
    <property type="project" value="InterPro"/>
</dbReference>
<dbReference type="InterPro" id="IPR000219">
    <property type="entry name" value="DH_dom"/>
</dbReference>
<comment type="caution">
    <text evidence="2">The sequence shown here is derived from an EMBL/GenBank/DDBJ whole genome shotgun (WGS) entry which is preliminary data.</text>
</comment>
<dbReference type="Proteomes" id="UP001211907">
    <property type="component" value="Unassembled WGS sequence"/>
</dbReference>
<name>A0AAD5SX37_9FUNG</name>
<dbReference type="CDD" id="cd00160">
    <property type="entry name" value="RhoGEF"/>
    <property type="match status" value="1"/>
</dbReference>
<dbReference type="Gene3D" id="1.20.900.10">
    <property type="entry name" value="Dbl homology (DH) domain"/>
    <property type="match status" value="1"/>
</dbReference>
<feature type="domain" description="DH" evidence="1">
    <location>
        <begin position="84"/>
        <end position="274"/>
    </location>
</feature>
<dbReference type="PANTHER" id="PTHR12673">
    <property type="entry name" value="FACIOGENITAL DYSPLASIA PROTEIN"/>
    <property type="match status" value="1"/>
</dbReference>
<evidence type="ECO:0000313" key="2">
    <source>
        <dbReference type="EMBL" id="KAJ3115104.1"/>
    </source>
</evidence>
<sequence length="461" mass="52133">MDPAQIPDILDPPLLRSPLYSADAMVLLAPHLIDAISVGLPDVIRSMLIDSFIFFHSPTNTFRMHGTGLPQSSPGSQTQRKLLAIGYTVQEILVTEQSYFQELGIIKNIIKKKLIDAKIITQFSINAIFGGIDELYDLHNKILDELMEACSLESWIPEKSVIGDIFLKHVQEFERAYVVYIDGKKNSDDTIEKEAASTENNGQFKTFLSQCLRSRETKFTDLKELLLRPMQRTTRYPLLLRELYKRTPDDHPDKEFIKEAVDTMSEIANKVDKKLQSIQHIAQLFQAQRETRDCPATLINDKRRCLMEMEAVDPKNSNIKYKLFLCSDLLMVTLVELKAVGGLFANRTPTVAAGGPGGPGSGGRRKFKFVRWIDLADISDTIDDPTAELLRIRMEQPGNDSLSTPVMTNGQPFSLAVEFKMDTQAHGAAQRRGDFIRTLRNEIKMHKKKKAGEIVENNDFE</sequence>
<dbReference type="GO" id="GO:0005737">
    <property type="term" value="C:cytoplasm"/>
    <property type="evidence" value="ECO:0007669"/>
    <property type="project" value="TreeGrafter"/>
</dbReference>
<dbReference type="InterPro" id="IPR035899">
    <property type="entry name" value="DBL_dom_sf"/>
</dbReference>
<dbReference type="SUPFAM" id="SSF48065">
    <property type="entry name" value="DBL homology domain (DH-domain)"/>
    <property type="match status" value="1"/>
</dbReference>
<dbReference type="Pfam" id="PF00621">
    <property type="entry name" value="RhoGEF"/>
    <property type="match status" value="1"/>
</dbReference>
<reference evidence="2" key="1">
    <citation type="submission" date="2020-05" db="EMBL/GenBank/DDBJ databases">
        <title>Phylogenomic resolution of chytrid fungi.</title>
        <authorList>
            <person name="Stajich J.E."/>
            <person name="Amses K."/>
            <person name="Simmons R."/>
            <person name="Seto K."/>
            <person name="Myers J."/>
            <person name="Bonds A."/>
            <person name="Quandt C.A."/>
            <person name="Barry K."/>
            <person name="Liu P."/>
            <person name="Grigoriev I."/>
            <person name="Longcore J.E."/>
            <person name="James T.Y."/>
        </authorList>
    </citation>
    <scope>NUCLEOTIDE SEQUENCE</scope>
    <source>
        <strain evidence="2">JEL0513</strain>
    </source>
</reference>
<organism evidence="2 3">
    <name type="scientific">Physocladia obscura</name>
    <dbReference type="NCBI Taxonomy" id="109957"/>
    <lineage>
        <taxon>Eukaryota</taxon>
        <taxon>Fungi</taxon>
        <taxon>Fungi incertae sedis</taxon>
        <taxon>Chytridiomycota</taxon>
        <taxon>Chytridiomycota incertae sedis</taxon>
        <taxon>Chytridiomycetes</taxon>
        <taxon>Chytridiales</taxon>
        <taxon>Chytriomycetaceae</taxon>
        <taxon>Physocladia</taxon>
    </lineage>
</organism>
<keyword evidence="3" id="KW-1185">Reference proteome</keyword>
<proteinExistence type="predicted"/>
<dbReference type="AlphaFoldDB" id="A0AAD5SX37"/>
<dbReference type="SMART" id="SM00325">
    <property type="entry name" value="RhoGEF"/>
    <property type="match status" value="1"/>
</dbReference>
<gene>
    <name evidence="2" type="primary">ECT2_1</name>
    <name evidence="2" type="ORF">HK100_001461</name>
</gene>
<dbReference type="InterPro" id="IPR051092">
    <property type="entry name" value="FYVE_RhoGEF_PH"/>
</dbReference>